<keyword evidence="2" id="KW-0645">Protease</keyword>
<gene>
    <name evidence="2" type="ORF">HNP52_001520</name>
</gene>
<dbReference type="InterPro" id="IPR021109">
    <property type="entry name" value="Peptidase_aspartic_dom_sf"/>
</dbReference>
<dbReference type="Proteomes" id="UP000575241">
    <property type="component" value="Unassembled WGS sequence"/>
</dbReference>
<dbReference type="CDD" id="cd05483">
    <property type="entry name" value="retropepsin_like_bacteria"/>
    <property type="match status" value="1"/>
</dbReference>
<protein>
    <submittedName>
        <fullName evidence="2">Putative aspartyl protease</fullName>
    </submittedName>
</protein>
<dbReference type="RefSeq" id="WP_260395939.1">
    <property type="nucleotide sequence ID" value="NZ_JACHLN010000001.1"/>
</dbReference>
<evidence type="ECO:0000256" key="1">
    <source>
        <dbReference type="SAM" id="SignalP"/>
    </source>
</evidence>
<dbReference type="Pfam" id="PF13650">
    <property type="entry name" value="Asp_protease_2"/>
    <property type="match status" value="2"/>
</dbReference>
<dbReference type="AlphaFoldDB" id="A0A7W7JZY1"/>
<organism evidence="2 3">
    <name type="scientific">Sphingomonas kyeonggiensis</name>
    <dbReference type="NCBI Taxonomy" id="1268553"/>
    <lineage>
        <taxon>Bacteria</taxon>
        <taxon>Pseudomonadati</taxon>
        <taxon>Pseudomonadota</taxon>
        <taxon>Alphaproteobacteria</taxon>
        <taxon>Sphingomonadales</taxon>
        <taxon>Sphingomonadaceae</taxon>
        <taxon>Sphingomonas</taxon>
    </lineage>
</organism>
<dbReference type="GO" id="GO:0008233">
    <property type="term" value="F:peptidase activity"/>
    <property type="evidence" value="ECO:0007669"/>
    <property type="project" value="UniProtKB-KW"/>
</dbReference>
<evidence type="ECO:0000313" key="3">
    <source>
        <dbReference type="Proteomes" id="UP000575241"/>
    </source>
</evidence>
<dbReference type="InterPro" id="IPR034122">
    <property type="entry name" value="Retropepsin-like_bacterial"/>
</dbReference>
<evidence type="ECO:0000313" key="2">
    <source>
        <dbReference type="EMBL" id="MBB4838469.1"/>
    </source>
</evidence>
<dbReference type="EMBL" id="JACHLN010000001">
    <property type="protein sequence ID" value="MBB4838469.1"/>
    <property type="molecule type" value="Genomic_DNA"/>
</dbReference>
<reference evidence="2 3" key="1">
    <citation type="submission" date="2020-08" db="EMBL/GenBank/DDBJ databases">
        <title>Functional genomics of gut bacteria from endangered species of beetles.</title>
        <authorList>
            <person name="Carlos-Shanley C."/>
        </authorList>
    </citation>
    <scope>NUCLEOTIDE SEQUENCE [LARGE SCALE GENOMIC DNA]</scope>
    <source>
        <strain evidence="2 3">S00224</strain>
    </source>
</reference>
<feature type="signal peptide" evidence="1">
    <location>
        <begin position="1"/>
        <end position="20"/>
    </location>
</feature>
<feature type="chain" id="PRO_5030526578" evidence="1">
    <location>
        <begin position="21"/>
        <end position="300"/>
    </location>
</feature>
<keyword evidence="1" id="KW-0732">Signal</keyword>
<comment type="caution">
    <text evidence="2">The sequence shown here is derived from an EMBL/GenBank/DDBJ whole genome shotgun (WGS) entry which is preliminary data.</text>
</comment>
<name>A0A7W7JZY1_9SPHN</name>
<dbReference type="Gene3D" id="2.40.70.10">
    <property type="entry name" value="Acid Proteases"/>
    <property type="match status" value="2"/>
</dbReference>
<accession>A0A7W7JZY1</accession>
<dbReference type="GO" id="GO:0006508">
    <property type="term" value="P:proteolysis"/>
    <property type="evidence" value="ECO:0007669"/>
    <property type="project" value="UniProtKB-KW"/>
</dbReference>
<proteinExistence type="predicted"/>
<keyword evidence="3" id="KW-1185">Reference proteome</keyword>
<keyword evidence="2" id="KW-0378">Hydrolase</keyword>
<sequence length="300" mass="31162">MNWKAGTAAIAGLIAGMAPAQPSMAAAPSSPCSLVDTARSDAVLSVPFRVIDGRIYIDVRVDGKGPFPFAVDTGASGMGRADASLVSKLNLPVTGSSETSDALATARVETVTLASVELGGLVRRDVRVMTRDYSSRMAPEAAFAGILGREFFADGLLVIDYPRQRLTFTRNLALKPGEPGVLGYTRAFRVPVTIGGVATEGNLDTGANVAFVLPQALFDRVGGGAIEAAGEGKLTNTTVKTGSATLHGPFRIGAATLADVRVRVSEKYPELLVGAHALQHFALLIDQRSAGVALCPPEAK</sequence>